<evidence type="ECO:0000259" key="18">
    <source>
        <dbReference type="Pfam" id="PF20974"/>
    </source>
</evidence>
<evidence type="ECO:0000256" key="4">
    <source>
        <dbReference type="ARBA" id="ARBA00022490"/>
    </source>
</evidence>
<evidence type="ECO:0000256" key="7">
    <source>
        <dbReference type="ARBA" id="ARBA00022741"/>
    </source>
</evidence>
<dbReference type="Gene3D" id="1.10.1160.10">
    <property type="entry name" value="Glutamyl-trna Synthetase, Domain 2"/>
    <property type="match status" value="1"/>
</dbReference>
<dbReference type="InterPro" id="IPR050132">
    <property type="entry name" value="Gln/Glu-tRNA_Ligase"/>
</dbReference>
<dbReference type="PROSITE" id="PS00178">
    <property type="entry name" value="AA_TRNA_LIGASE_I"/>
    <property type="match status" value="1"/>
</dbReference>
<keyword evidence="8 14" id="KW-0067">ATP-binding</keyword>
<comment type="subcellular location">
    <subcellularLocation>
        <location evidence="1">Cytoplasm</location>
    </subcellularLocation>
</comment>
<feature type="domain" description="Glutamyl/glutaminyl-tRNA synthetase class Ib anti-codon binding" evidence="17">
    <location>
        <begin position="515"/>
        <end position="607"/>
    </location>
</feature>
<evidence type="ECO:0000259" key="17">
    <source>
        <dbReference type="Pfam" id="PF03950"/>
    </source>
</evidence>
<evidence type="ECO:0000256" key="12">
    <source>
        <dbReference type="ARBA" id="ARBA00048351"/>
    </source>
</evidence>
<evidence type="ECO:0000256" key="2">
    <source>
        <dbReference type="ARBA" id="ARBA00008927"/>
    </source>
</evidence>
<dbReference type="PANTHER" id="PTHR43097">
    <property type="entry name" value="GLUTAMINE-TRNA LIGASE"/>
    <property type="match status" value="1"/>
</dbReference>
<evidence type="ECO:0000256" key="13">
    <source>
        <dbReference type="ARBA" id="ARBA00070830"/>
    </source>
</evidence>
<dbReference type="InterPro" id="IPR049437">
    <property type="entry name" value="tRNA-synt_1c_C2"/>
</dbReference>
<dbReference type="Gene3D" id="3.40.30.70">
    <property type="match status" value="1"/>
</dbReference>
<keyword evidence="7 14" id="KW-0547">Nucleotide-binding</keyword>
<dbReference type="Pfam" id="PF00749">
    <property type="entry name" value="tRNA-synt_1c"/>
    <property type="match status" value="1"/>
</dbReference>
<evidence type="ECO:0000256" key="15">
    <source>
        <dbReference type="SAM" id="MobiDB-lite"/>
    </source>
</evidence>
<dbReference type="GO" id="GO:0005829">
    <property type="term" value="C:cytosol"/>
    <property type="evidence" value="ECO:0007669"/>
    <property type="project" value="TreeGrafter"/>
</dbReference>
<evidence type="ECO:0000256" key="10">
    <source>
        <dbReference type="ARBA" id="ARBA00023146"/>
    </source>
</evidence>
<evidence type="ECO:0000256" key="9">
    <source>
        <dbReference type="ARBA" id="ARBA00022917"/>
    </source>
</evidence>
<sequence>MSYTLTVATQASPVALGVVASALKANAIQPQAVNIDFVPAKNLEAQGASNATSLLKSRSEQYATAKDISLALAKIDSSLLGAANSNEVNEWLVFADEQLKSNDFKALDGAYKKLNKHLTLRSYISGYQPTAADFIIWGSLKGSPIFSKIYKSKKESLGDYLPRWYEHISSLPITHDASNLLQKSQETKAKSSDQGKLEIGLENADMGKVVTRFPPEPSGYLHIGHAKAALLNQYFAEQYKGKLILRFDDTNPSKEKVEFEESIKEDLALIGFPSKIVTHTSDYFDQLYEYAIQIIKSGKAYVDDTDQATMRDQRMNGVPSKSRDLTVEENLKRFEEMKNATEFGMKCCLRAKISVDDLNKAMRDPVIYRVNVTPHHFTGDKYKVYPTYDFACPIVDSIEGVTHALRTNEYRDRNPQYYWMLDALNLRKPTIWDFSRINFVYTLLSKRKLQWFVDQGFVTGWDDPRFPTVRGIRRRGMTIEALKQYIIMQGASQNILTLEWDKLWALNKKIIDPVAPRHTAIVKENVVKCKVIGAPSKPVIEDKPKHKKNPELGNKQTTFSDIILMEQDDVSTFEVNEEITLMDWGNAFVRDIKKDENGNVSSAELELHLEGDFKKTKKKVTWLSYGDEVADIILLDHDYLLTKKKLEEDDEVIDFVTPVSEFKTPSYADANVKNLKHGDIIQLERKGFYIVDAVATGSAPAQLIHIPDGKASSMASKAEDNKGAAAPAAKKASAPTSFPKKALKVASDLTKQVLGTN</sequence>
<feature type="compositionally biased region" description="Low complexity" evidence="15">
    <location>
        <begin position="723"/>
        <end position="737"/>
    </location>
</feature>
<keyword evidence="4" id="KW-0963">Cytoplasm</keyword>
<dbReference type="InterPro" id="IPR020056">
    <property type="entry name" value="Rbsml_bL25/Gln-tRNA_synth_N"/>
</dbReference>
<dbReference type="FunFam" id="3.90.800.10:FF:000001">
    <property type="entry name" value="Glutamine--tRNA ligase"/>
    <property type="match status" value="1"/>
</dbReference>
<dbReference type="Gene3D" id="3.40.50.620">
    <property type="entry name" value="HUPs"/>
    <property type="match status" value="1"/>
</dbReference>
<dbReference type="EC" id="6.1.1.17" evidence="3"/>
<dbReference type="GO" id="GO:0005524">
    <property type="term" value="F:ATP binding"/>
    <property type="evidence" value="ECO:0007669"/>
    <property type="project" value="UniProtKB-KW"/>
</dbReference>
<comment type="catalytic activity">
    <reaction evidence="12">
        <text>tRNA(Glu) + L-glutamate + ATP = L-glutamyl-tRNA(Glu) + AMP + diphosphate</text>
        <dbReference type="Rhea" id="RHEA:23540"/>
        <dbReference type="Rhea" id="RHEA-COMP:9663"/>
        <dbReference type="Rhea" id="RHEA-COMP:9680"/>
        <dbReference type="ChEBI" id="CHEBI:29985"/>
        <dbReference type="ChEBI" id="CHEBI:30616"/>
        <dbReference type="ChEBI" id="CHEBI:33019"/>
        <dbReference type="ChEBI" id="CHEBI:78442"/>
        <dbReference type="ChEBI" id="CHEBI:78520"/>
        <dbReference type="ChEBI" id="CHEBI:456215"/>
        <dbReference type="EC" id="6.1.1.17"/>
    </reaction>
</comment>
<dbReference type="SUPFAM" id="SSF52374">
    <property type="entry name" value="Nucleotidylyl transferase"/>
    <property type="match status" value="1"/>
</dbReference>
<comment type="similarity">
    <text evidence="2">Belongs to the class-I aminoacyl-tRNA synthetase family. Glutamate--tRNA ligase type 2 subfamily.</text>
</comment>
<dbReference type="OrthoDB" id="10250478at2759"/>
<evidence type="ECO:0000256" key="11">
    <source>
        <dbReference type="ARBA" id="ARBA00030865"/>
    </source>
</evidence>
<feature type="domain" description="Glutamyl/glutaminyl-tRNA synthetase class Ib catalytic" evidence="16">
    <location>
        <begin position="208"/>
        <end position="512"/>
    </location>
</feature>
<dbReference type="InterPro" id="IPR014729">
    <property type="entry name" value="Rossmann-like_a/b/a_fold"/>
</dbReference>
<keyword evidence="20" id="KW-1185">Reference proteome</keyword>
<evidence type="ECO:0000256" key="1">
    <source>
        <dbReference type="ARBA" id="ARBA00004496"/>
    </source>
</evidence>
<evidence type="ECO:0000313" key="20">
    <source>
        <dbReference type="Proteomes" id="UP000654370"/>
    </source>
</evidence>
<organism evidence="19 20">
    <name type="scientific">Mortierella isabellina</name>
    <name type="common">Filamentous fungus</name>
    <name type="synonym">Umbelopsis isabellina</name>
    <dbReference type="NCBI Taxonomy" id="91625"/>
    <lineage>
        <taxon>Eukaryota</taxon>
        <taxon>Fungi</taxon>
        <taxon>Fungi incertae sedis</taxon>
        <taxon>Mucoromycota</taxon>
        <taxon>Mucoromycotina</taxon>
        <taxon>Umbelopsidomycetes</taxon>
        <taxon>Umbelopsidales</taxon>
        <taxon>Umbelopsidaceae</taxon>
        <taxon>Umbelopsis</taxon>
    </lineage>
</organism>
<dbReference type="InterPro" id="IPR004526">
    <property type="entry name" value="Glu-tRNA-synth_arc/euk"/>
</dbReference>
<evidence type="ECO:0000256" key="3">
    <source>
        <dbReference type="ARBA" id="ARBA00012835"/>
    </source>
</evidence>
<feature type="region of interest" description="Disordered" evidence="15">
    <location>
        <begin position="714"/>
        <end position="737"/>
    </location>
</feature>
<evidence type="ECO:0000256" key="6">
    <source>
        <dbReference type="ARBA" id="ARBA00022598"/>
    </source>
</evidence>
<gene>
    <name evidence="19" type="ORF">INT43_000742</name>
</gene>
<feature type="domain" description="tRNA synthetases class I (E and Q) anti-codon binding" evidence="18">
    <location>
        <begin position="619"/>
        <end position="692"/>
    </location>
</feature>
<dbReference type="Proteomes" id="UP000654370">
    <property type="component" value="Unassembled WGS sequence"/>
</dbReference>
<evidence type="ECO:0000256" key="8">
    <source>
        <dbReference type="ARBA" id="ARBA00022840"/>
    </source>
</evidence>
<dbReference type="GO" id="GO:0010494">
    <property type="term" value="C:cytoplasmic stress granule"/>
    <property type="evidence" value="ECO:0007669"/>
    <property type="project" value="UniProtKB-ARBA"/>
</dbReference>
<evidence type="ECO:0000256" key="5">
    <source>
        <dbReference type="ARBA" id="ARBA00022553"/>
    </source>
</evidence>
<dbReference type="AlphaFoldDB" id="A0A8H7Q1R4"/>
<evidence type="ECO:0000259" key="16">
    <source>
        <dbReference type="Pfam" id="PF00749"/>
    </source>
</evidence>
<dbReference type="Gene3D" id="1.20.1050.10">
    <property type="match status" value="1"/>
</dbReference>
<dbReference type="InterPro" id="IPR011035">
    <property type="entry name" value="Ribosomal_bL25/Gln-tRNA_synth"/>
</dbReference>
<dbReference type="Pfam" id="PF03950">
    <property type="entry name" value="tRNA-synt_1c_C"/>
    <property type="match status" value="1"/>
</dbReference>
<dbReference type="Gene3D" id="3.90.800.10">
    <property type="entry name" value="Glutamyl-tRNA Synthetase, Domain 3"/>
    <property type="match status" value="1"/>
</dbReference>
<dbReference type="NCBIfam" id="TIGR00463">
    <property type="entry name" value="gltX_arch"/>
    <property type="match status" value="1"/>
</dbReference>
<dbReference type="PRINTS" id="PR00987">
    <property type="entry name" value="TRNASYNTHGLU"/>
</dbReference>
<dbReference type="InterPro" id="IPR020058">
    <property type="entry name" value="Glu/Gln-tRNA-synth_Ib_cat-dom"/>
</dbReference>
<dbReference type="HAMAP" id="MF_02076">
    <property type="entry name" value="Glu_tRNA_synth_type2"/>
    <property type="match status" value="1"/>
</dbReference>
<dbReference type="InterPro" id="IPR020061">
    <property type="entry name" value="Glu_tRNA_lig_a-bdl"/>
</dbReference>
<dbReference type="FunFam" id="3.40.50.620:FF:000070">
    <property type="entry name" value="Bifunctional glutamate/proline--tRNA ligase"/>
    <property type="match status" value="1"/>
</dbReference>
<dbReference type="SUPFAM" id="SSF50715">
    <property type="entry name" value="Ribosomal protein L25-like"/>
    <property type="match status" value="1"/>
</dbReference>
<dbReference type="InterPro" id="IPR020059">
    <property type="entry name" value="Glu/Gln-tRNA-synth_Ib_codon-bd"/>
</dbReference>
<name>A0A8H7Q1R4_MORIS</name>
<proteinExistence type="inferred from homology"/>
<dbReference type="FunFam" id="1.10.1160.10:FF:000001">
    <property type="entry name" value="Glutamine--tRNA ligase"/>
    <property type="match status" value="1"/>
</dbReference>
<dbReference type="GO" id="GO:0004818">
    <property type="term" value="F:glutamate-tRNA ligase activity"/>
    <property type="evidence" value="ECO:0007669"/>
    <property type="project" value="UniProtKB-EC"/>
</dbReference>
<keyword evidence="6 14" id="KW-0436">Ligase</keyword>
<dbReference type="SUPFAM" id="SSF47616">
    <property type="entry name" value="GST C-terminal domain-like"/>
    <property type="match status" value="1"/>
</dbReference>
<accession>A0A8H7Q1R4</accession>
<dbReference type="InterPro" id="IPR001412">
    <property type="entry name" value="aa-tRNA-synth_I_CS"/>
</dbReference>
<evidence type="ECO:0000256" key="14">
    <source>
        <dbReference type="RuleBase" id="RU363037"/>
    </source>
</evidence>
<keyword evidence="9 14" id="KW-0648">Protein biosynthesis</keyword>
<dbReference type="InterPro" id="IPR036282">
    <property type="entry name" value="Glutathione-S-Trfase_C_sf"/>
</dbReference>
<keyword evidence="10 14" id="KW-0030">Aminoacyl-tRNA synthetase</keyword>
<evidence type="ECO:0000313" key="19">
    <source>
        <dbReference type="EMBL" id="KAG2184829.1"/>
    </source>
</evidence>
<dbReference type="Gene3D" id="2.40.240.10">
    <property type="entry name" value="Ribosomal Protein L25, Chain P"/>
    <property type="match status" value="1"/>
</dbReference>
<protein>
    <recommendedName>
        <fullName evidence="13">Probable glutamate--tRNA ligase, cytoplasmic</fullName>
        <ecNumber evidence="3">6.1.1.17</ecNumber>
    </recommendedName>
    <alternativeName>
        <fullName evidence="11">Glutamyl-tRNA synthetase</fullName>
    </alternativeName>
</protein>
<comment type="caution">
    <text evidence="19">The sequence shown here is derived from an EMBL/GenBank/DDBJ whole genome shotgun (WGS) entry which is preliminary data.</text>
</comment>
<dbReference type="CDD" id="cd00807">
    <property type="entry name" value="GlnRS_core"/>
    <property type="match status" value="1"/>
</dbReference>
<reference evidence="19" key="1">
    <citation type="submission" date="2020-12" db="EMBL/GenBank/DDBJ databases">
        <title>Metabolic potential, ecology and presence of endohyphal bacteria is reflected in genomic diversity of Mucoromycotina.</title>
        <authorList>
            <person name="Muszewska A."/>
            <person name="Okrasinska A."/>
            <person name="Steczkiewicz K."/>
            <person name="Drgas O."/>
            <person name="Orlowska M."/>
            <person name="Perlinska-Lenart U."/>
            <person name="Aleksandrzak-Piekarczyk T."/>
            <person name="Szatraj K."/>
            <person name="Zielenkiewicz U."/>
            <person name="Pilsyk S."/>
            <person name="Malc E."/>
            <person name="Mieczkowski P."/>
            <person name="Kruszewska J.S."/>
            <person name="Biernat P."/>
            <person name="Pawlowska J."/>
        </authorList>
    </citation>
    <scope>NUCLEOTIDE SEQUENCE</scope>
    <source>
        <strain evidence="19">WA0000067209</strain>
    </source>
</reference>
<dbReference type="InterPro" id="IPR000924">
    <property type="entry name" value="Glu/Gln-tRNA-synth"/>
</dbReference>
<dbReference type="GO" id="GO:0017102">
    <property type="term" value="C:methionyl glutamyl tRNA synthetase complex"/>
    <property type="evidence" value="ECO:0007669"/>
    <property type="project" value="TreeGrafter"/>
</dbReference>
<dbReference type="Pfam" id="PF20974">
    <property type="entry name" value="tRNA-synt_1c_C2"/>
    <property type="match status" value="1"/>
</dbReference>
<dbReference type="GO" id="GO:0006424">
    <property type="term" value="P:glutamyl-tRNA aminoacylation"/>
    <property type="evidence" value="ECO:0007669"/>
    <property type="project" value="InterPro"/>
</dbReference>
<dbReference type="EMBL" id="JAEPQZ010000002">
    <property type="protein sequence ID" value="KAG2184829.1"/>
    <property type="molecule type" value="Genomic_DNA"/>
</dbReference>
<keyword evidence="5" id="KW-0597">Phosphoprotein</keyword>
<dbReference type="PANTHER" id="PTHR43097:SF5">
    <property type="entry name" value="GLUTAMATE--TRNA LIGASE"/>
    <property type="match status" value="1"/>
</dbReference>
<dbReference type="FunFam" id="2.40.240.10:FF:000004">
    <property type="entry name" value="Glutamyl-tRNA synthetase, cytoplasmic"/>
    <property type="match status" value="1"/>
</dbReference>